<dbReference type="Proteomes" id="UP000184315">
    <property type="component" value="Unassembled WGS sequence"/>
</dbReference>
<keyword evidence="1" id="KW-1133">Transmembrane helix</keyword>
<keyword evidence="1" id="KW-0812">Transmembrane</keyword>
<evidence type="ECO:0008006" key="4">
    <source>
        <dbReference type="Google" id="ProtNLM"/>
    </source>
</evidence>
<keyword evidence="1" id="KW-0472">Membrane</keyword>
<dbReference type="EMBL" id="CZDF01000132">
    <property type="protein sequence ID" value="CUR30544.1"/>
    <property type="molecule type" value="Genomic_DNA"/>
</dbReference>
<organism evidence="2 3">
    <name type="scientific">Planktothrix tepida PCC 9214</name>
    <dbReference type="NCBI Taxonomy" id="671072"/>
    <lineage>
        <taxon>Bacteria</taxon>
        <taxon>Bacillati</taxon>
        <taxon>Cyanobacteriota</taxon>
        <taxon>Cyanophyceae</taxon>
        <taxon>Oscillatoriophycideae</taxon>
        <taxon>Oscillatoriales</taxon>
        <taxon>Microcoleaceae</taxon>
        <taxon>Planktothrix</taxon>
    </lineage>
</organism>
<feature type="transmembrane region" description="Helical" evidence="1">
    <location>
        <begin position="88"/>
        <end position="106"/>
    </location>
</feature>
<dbReference type="OrthoDB" id="462003at2"/>
<evidence type="ECO:0000313" key="2">
    <source>
        <dbReference type="EMBL" id="CUR30544.1"/>
    </source>
</evidence>
<dbReference type="NCBIfam" id="NF045624">
    <property type="entry name" value="filament_FraC"/>
    <property type="match status" value="1"/>
</dbReference>
<evidence type="ECO:0000256" key="1">
    <source>
        <dbReference type="SAM" id="Phobius"/>
    </source>
</evidence>
<feature type="transmembrane region" description="Helical" evidence="1">
    <location>
        <begin position="145"/>
        <end position="167"/>
    </location>
</feature>
<feature type="transmembrane region" description="Helical" evidence="1">
    <location>
        <begin position="6"/>
        <end position="28"/>
    </location>
</feature>
<dbReference type="InterPro" id="IPR054663">
    <property type="entry name" value="FraC"/>
</dbReference>
<proteinExistence type="predicted"/>
<feature type="transmembrane region" description="Helical" evidence="1">
    <location>
        <begin position="40"/>
        <end position="58"/>
    </location>
</feature>
<dbReference type="RefSeq" id="WP_072717555.1">
    <property type="nucleotide sequence ID" value="NZ_LN889782.1"/>
</dbReference>
<sequence length="168" mass="19290">MPILIALRVILLRIIRLLASIMIEAWIFKKSFNLSPKVSVQYAMVLNLLANACEWVVFLNAETLLPPEARKELIYYLLIEKIQETSPSIFLLTTFNFTLILFIKWIGFESLKVALSGDISKITKAFQENSEGNIKMSEEYRDFRIILIAHALSYSLFLGLAFTLLILE</sequence>
<accession>A0A1J1LDN7</accession>
<dbReference type="Pfam" id="PF24301">
    <property type="entry name" value="FraC"/>
    <property type="match status" value="1"/>
</dbReference>
<protein>
    <recommendedName>
        <fullName evidence="4">Filament integrity protein</fullName>
    </recommendedName>
</protein>
<gene>
    <name evidence="2" type="ORF">PL9214290134</name>
</gene>
<name>A0A1J1LDN7_9CYAN</name>
<dbReference type="STRING" id="671072.PL9214290134"/>
<reference evidence="3" key="1">
    <citation type="submission" date="2015-10" db="EMBL/GenBank/DDBJ databases">
        <authorList>
            <person name="Regsiter A."/>
            <person name="william w."/>
        </authorList>
    </citation>
    <scope>NUCLEOTIDE SEQUENCE [LARGE SCALE GENOMIC DNA]</scope>
</reference>
<dbReference type="AlphaFoldDB" id="A0A1J1LDN7"/>
<keyword evidence="3" id="KW-1185">Reference proteome</keyword>
<evidence type="ECO:0000313" key="3">
    <source>
        <dbReference type="Proteomes" id="UP000184315"/>
    </source>
</evidence>